<evidence type="ECO:0000313" key="3">
    <source>
        <dbReference type="Proteomes" id="UP000792457"/>
    </source>
</evidence>
<feature type="compositionally biased region" description="Basic and acidic residues" evidence="1">
    <location>
        <begin position="26"/>
        <end position="41"/>
    </location>
</feature>
<organism evidence="2 3">
    <name type="scientific">Ladona fulva</name>
    <name type="common">Scarce chaser dragonfly</name>
    <name type="synonym">Libellula fulva</name>
    <dbReference type="NCBI Taxonomy" id="123851"/>
    <lineage>
        <taxon>Eukaryota</taxon>
        <taxon>Metazoa</taxon>
        <taxon>Ecdysozoa</taxon>
        <taxon>Arthropoda</taxon>
        <taxon>Hexapoda</taxon>
        <taxon>Insecta</taxon>
        <taxon>Pterygota</taxon>
        <taxon>Palaeoptera</taxon>
        <taxon>Odonata</taxon>
        <taxon>Epiprocta</taxon>
        <taxon>Anisoptera</taxon>
        <taxon>Libelluloidea</taxon>
        <taxon>Libellulidae</taxon>
        <taxon>Ladona</taxon>
    </lineage>
</organism>
<sequence>MGGNGGSGGKGGGGIRGGIRTPPETRGGEELGSKKRESTELFEARPMCRGEADNSPLLSITPENGIRGLLYNEVEERALKV</sequence>
<feature type="compositionally biased region" description="Gly residues" evidence="1">
    <location>
        <begin position="1"/>
        <end position="17"/>
    </location>
</feature>
<gene>
    <name evidence="2" type="ORF">J437_LFUL004961</name>
</gene>
<dbReference type="EMBL" id="KZ308162">
    <property type="protein sequence ID" value="KAG8223493.1"/>
    <property type="molecule type" value="Genomic_DNA"/>
</dbReference>
<dbReference type="Proteomes" id="UP000792457">
    <property type="component" value="Unassembled WGS sequence"/>
</dbReference>
<proteinExistence type="predicted"/>
<feature type="region of interest" description="Disordered" evidence="1">
    <location>
        <begin position="1"/>
        <end position="41"/>
    </location>
</feature>
<evidence type="ECO:0000256" key="1">
    <source>
        <dbReference type="SAM" id="MobiDB-lite"/>
    </source>
</evidence>
<dbReference type="AlphaFoldDB" id="A0A8K0JW54"/>
<comment type="caution">
    <text evidence="2">The sequence shown here is derived from an EMBL/GenBank/DDBJ whole genome shotgun (WGS) entry which is preliminary data.</text>
</comment>
<evidence type="ECO:0000313" key="2">
    <source>
        <dbReference type="EMBL" id="KAG8223493.1"/>
    </source>
</evidence>
<reference evidence="2" key="1">
    <citation type="submission" date="2013-04" db="EMBL/GenBank/DDBJ databases">
        <authorList>
            <person name="Qu J."/>
            <person name="Murali S.C."/>
            <person name="Bandaranaike D."/>
            <person name="Bellair M."/>
            <person name="Blankenburg K."/>
            <person name="Chao H."/>
            <person name="Dinh H."/>
            <person name="Doddapaneni H."/>
            <person name="Downs B."/>
            <person name="Dugan-Rocha S."/>
            <person name="Elkadiri S."/>
            <person name="Gnanaolivu R.D."/>
            <person name="Hernandez B."/>
            <person name="Javaid M."/>
            <person name="Jayaseelan J.C."/>
            <person name="Lee S."/>
            <person name="Li M."/>
            <person name="Ming W."/>
            <person name="Munidasa M."/>
            <person name="Muniz J."/>
            <person name="Nguyen L."/>
            <person name="Ongeri F."/>
            <person name="Osuji N."/>
            <person name="Pu L.-L."/>
            <person name="Puazo M."/>
            <person name="Qu C."/>
            <person name="Quiroz J."/>
            <person name="Raj R."/>
            <person name="Weissenberger G."/>
            <person name="Xin Y."/>
            <person name="Zou X."/>
            <person name="Han Y."/>
            <person name="Richards S."/>
            <person name="Worley K."/>
            <person name="Muzny D."/>
            <person name="Gibbs R."/>
        </authorList>
    </citation>
    <scope>NUCLEOTIDE SEQUENCE</scope>
    <source>
        <strain evidence="2">Sampled in the wild</strain>
    </source>
</reference>
<reference evidence="2" key="2">
    <citation type="submission" date="2017-10" db="EMBL/GenBank/DDBJ databases">
        <title>Ladona fulva Genome sequencing and assembly.</title>
        <authorList>
            <person name="Murali S."/>
            <person name="Richards S."/>
            <person name="Bandaranaike D."/>
            <person name="Bellair M."/>
            <person name="Blankenburg K."/>
            <person name="Chao H."/>
            <person name="Dinh H."/>
            <person name="Doddapaneni H."/>
            <person name="Dugan-Rocha S."/>
            <person name="Elkadiri S."/>
            <person name="Gnanaolivu R."/>
            <person name="Hernandez B."/>
            <person name="Skinner E."/>
            <person name="Javaid M."/>
            <person name="Lee S."/>
            <person name="Li M."/>
            <person name="Ming W."/>
            <person name="Munidasa M."/>
            <person name="Muniz J."/>
            <person name="Nguyen L."/>
            <person name="Hughes D."/>
            <person name="Osuji N."/>
            <person name="Pu L.-L."/>
            <person name="Puazo M."/>
            <person name="Qu C."/>
            <person name="Quiroz J."/>
            <person name="Raj R."/>
            <person name="Weissenberger G."/>
            <person name="Xin Y."/>
            <person name="Zou X."/>
            <person name="Han Y."/>
            <person name="Worley K."/>
            <person name="Muzny D."/>
            <person name="Gibbs R."/>
        </authorList>
    </citation>
    <scope>NUCLEOTIDE SEQUENCE</scope>
    <source>
        <strain evidence="2">Sampled in the wild</strain>
    </source>
</reference>
<protein>
    <submittedName>
        <fullName evidence="2">Uncharacterized protein</fullName>
    </submittedName>
</protein>
<accession>A0A8K0JW54</accession>
<keyword evidence="3" id="KW-1185">Reference proteome</keyword>
<name>A0A8K0JW54_LADFU</name>